<dbReference type="InterPro" id="IPR010652">
    <property type="entry name" value="DUF1232"/>
</dbReference>
<evidence type="ECO:0000313" key="6">
    <source>
        <dbReference type="EMBL" id="MBB5015311.1"/>
    </source>
</evidence>
<dbReference type="Pfam" id="PF06803">
    <property type="entry name" value="DUF1232"/>
    <property type="match status" value="1"/>
</dbReference>
<feature type="domain" description="DUF1232" evidence="5">
    <location>
        <begin position="86"/>
        <end position="115"/>
    </location>
</feature>
<gene>
    <name evidence="6" type="ORF">HNQ58_001197</name>
</gene>
<evidence type="ECO:0000256" key="1">
    <source>
        <dbReference type="ARBA" id="ARBA00004127"/>
    </source>
</evidence>
<dbReference type="GO" id="GO:0012505">
    <property type="term" value="C:endomembrane system"/>
    <property type="evidence" value="ECO:0007669"/>
    <property type="project" value="UniProtKB-SubCell"/>
</dbReference>
<evidence type="ECO:0000259" key="5">
    <source>
        <dbReference type="Pfam" id="PF06803"/>
    </source>
</evidence>
<organism evidence="6 7">
    <name type="scientific">Rehaibacterium terrae</name>
    <dbReference type="NCBI Taxonomy" id="1341696"/>
    <lineage>
        <taxon>Bacteria</taxon>
        <taxon>Pseudomonadati</taxon>
        <taxon>Pseudomonadota</taxon>
        <taxon>Gammaproteobacteria</taxon>
        <taxon>Lysobacterales</taxon>
        <taxon>Lysobacteraceae</taxon>
        <taxon>Rehaibacterium</taxon>
    </lineage>
</organism>
<keyword evidence="3" id="KW-1133">Transmembrane helix</keyword>
<keyword evidence="7" id="KW-1185">Reference proteome</keyword>
<reference evidence="6 7" key="1">
    <citation type="submission" date="2020-08" db="EMBL/GenBank/DDBJ databases">
        <title>Genomic Encyclopedia of Type Strains, Phase IV (KMG-IV): sequencing the most valuable type-strain genomes for metagenomic binning, comparative biology and taxonomic classification.</title>
        <authorList>
            <person name="Goeker M."/>
        </authorList>
    </citation>
    <scope>NUCLEOTIDE SEQUENCE [LARGE SCALE GENOMIC DNA]</scope>
    <source>
        <strain evidence="6 7">DSM 25897</strain>
    </source>
</reference>
<name>A0A7W7XZG7_9GAMM</name>
<accession>A0A7W7XZG7</accession>
<evidence type="ECO:0000256" key="2">
    <source>
        <dbReference type="ARBA" id="ARBA00022692"/>
    </source>
</evidence>
<sequence>MRIVFELEPDDLQRFREATARAVQRVACAEECDIIDGAKHALDQLPIGTAPGFVRRQLCEVQRLILMVEDEAWGLPREDREQVLQALAYFSDPEDMIPDHIEVIGLIDDAIMLALMLRRLRHTLEAYADFCAFRLALGPPPGDHAGRLAHAGALARQRQALHARMHERGRVESEEAAS</sequence>
<dbReference type="RefSeq" id="WP_183947974.1">
    <property type="nucleotide sequence ID" value="NZ_JACHHX010000006.1"/>
</dbReference>
<dbReference type="EMBL" id="JACHHX010000006">
    <property type="protein sequence ID" value="MBB5015311.1"/>
    <property type="molecule type" value="Genomic_DNA"/>
</dbReference>
<dbReference type="Proteomes" id="UP000519004">
    <property type="component" value="Unassembled WGS sequence"/>
</dbReference>
<comment type="caution">
    <text evidence="6">The sequence shown here is derived from an EMBL/GenBank/DDBJ whole genome shotgun (WGS) entry which is preliminary data.</text>
</comment>
<proteinExistence type="predicted"/>
<evidence type="ECO:0000313" key="7">
    <source>
        <dbReference type="Proteomes" id="UP000519004"/>
    </source>
</evidence>
<keyword evidence="4" id="KW-0472">Membrane</keyword>
<keyword evidence="2" id="KW-0812">Transmembrane</keyword>
<dbReference type="AlphaFoldDB" id="A0A7W7XZG7"/>
<evidence type="ECO:0000256" key="3">
    <source>
        <dbReference type="ARBA" id="ARBA00022989"/>
    </source>
</evidence>
<protein>
    <recommendedName>
        <fullName evidence="5">DUF1232 domain-containing protein</fullName>
    </recommendedName>
</protein>
<evidence type="ECO:0000256" key="4">
    <source>
        <dbReference type="ARBA" id="ARBA00023136"/>
    </source>
</evidence>
<comment type="subcellular location">
    <subcellularLocation>
        <location evidence="1">Endomembrane system</location>
        <topology evidence="1">Multi-pass membrane protein</topology>
    </subcellularLocation>
</comment>